<accession>A0A918LZV7</accession>
<evidence type="ECO:0000313" key="10">
    <source>
        <dbReference type="EMBL" id="GGT80367.1"/>
    </source>
</evidence>
<evidence type="ECO:0000259" key="9">
    <source>
        <dbReference type="Pfam" id="PF02687"/>
    </source>
</evidence>
<dbReference type="PANTHER" id="PTHR30572:SF4">
    <property type="entry name" value="ABC TRANSPORTER PERMEASE YTRF"/>
    <property type="match status" value="1"/>
</dbReference>
<organism evidence="10 11">
    <name type="scientific">Streptomyces phaeofaciens</name>
    <dbReference type="NCBI Taxonomy" id="68254"/>
    <lineage>
        <taxon>Bacteria</taxon>
        <taxon>Bacillati</taxon>
        <taxon>Actinomycetota</taxon>
        <taxon>Actinomycetes</taxon>
        <taxon>Kitasatosporales</taxon>
        <taxon>Streptomycetaceae</taxon>
        <taxon>Streptomyces</taxon>
    </lineage>
</organism>
<keyword evidence="11" id="KW-1185">Reference proteome</keyword>
<dbReference type="Pfam" id="PF02687">
    <property type="entry name" value="FtsX"/>
    <property type="match status" value="1"/>
</dbReference>
<feature type="region of interest" description="Disordered" evidence="7">
    <location>
        <begin position="487"/>
        <end position="521"/>
    </location>
</feature>
<dbReference type="EMBL" id="BMSA01000025">
    <property type="protein sequence ID" value="GGT80367.1"/>
    <property type="molecule type" value="Genomic_DNA"/>
</dbReference>
<name>A0A918LZV7_9ACTN</name>
<comment type="caution">
    <text evidence="10">The sequence shown here is derived from an EMBL/GenBank/DDBJ whole genome shotgun (WGS) entry which is preliminary data.</text>
</comment>
<feature type="transmembrane region" description="Helical" evidence="8">
    <location>
        <begin position="773"/>
        <end position="798"/>
    </location>
</feature>
<dbReference type="GO" id="GO:0022857">
    <property type="term" value="F:transmembrane transporter activity"/>
    <property type="evidence" value="ECO:0007669"/>
    <property type="project" value="TreeGrafter"/>
</dbReference>
<reference evidence="10" key="2">
    <citation type="submission" date="2020-09" db="EMBL/GenBank/DDBJ databases">
        <authorList>
            <person name="Sun Q."/>
            <person name="Ohkuma M."/>
        </authorList>
    </citation>
    <scope>NUCLEOTIDE SEQUENCE</scope>
    <source>
        <strain evidence="10">JCM 4125</strain>
    </source>
</reference>
<sequence>MIGMILSQLWRRRSRALGLAAGILVAATSFTLLTSTVTTSQAHTTGLVENTSRSAYDILVRPPGTGTAVERDRGLVEANFLSGIFGGITLAQYERIKNLAGVETAAPVANVGYLMVQSTVPVDVSAFRDSDAPAQLLRLTPTLKAGLGTYPVADQYIYLTRNPIVTYKEWNEEDNTWPDLQHEIAGDDTYAVCWFYNEDKRGDTFDSLGERLPQPLFQWNRTPKTAFTPDARSHMTCVPGDGKATAQVPVAFPVLLSAIDPVAENDLVGLGSAVTSGRMLTAGDKPFWGPDAFDLNPVESERQHDWQIPVLLSSRALTAGTMKATVERLDVGDPGGLAAKLSSPQAHDFVNALNGTDIGGAAADLGAGFRTIAGAGDLEVPVYWTVGPVGYEDSGDGLVARTLPAQPDGLWKTNWDDDLVPYVPEENQGTQYRDVTAHASTTCMNTQFCEREDAGRGATPVLNIVGRYDTDDLRGFSTLSQVPLETYRSPQVTGADQTSRDALGDRPLRPDRNLGGYLSPPPTLLTTLDSVSVLTHSRRKPTAQEKAPVSAVRIRVAGVTGVDTASRARVNAVAGQIRAAYPKLQVDVTVGSSPAPQTVALPRNVKVTEYWVAKGVALRILRAVDTKSAVLFGLVLVVCALFLAQAALASVRARRTEIGTLRCVGWSASEILRLILGELALIGLAAGTLGALLAYGLGALLGLPTSAAKASLVLPVALLLATAAGALPAWRATRVQPLDAVTPPVTGTRRTATVRTVVGLALNNLLRTPGRTVLGAAGLALGVAAFTVLLSLTLAFRGEVAGSLLGNAVVAQARTADYLSVALSLLLGAAGAVDVLVLSQRERAADLAVLSASGWSKRELGRLALYEGAGLALLGGLTGAFVGFGTVLAVGQGLWHGRLLTMTSAALLATLAGVALVCGVLSLCIRALHRVAPAHLLARD</sequence>
<keyword evidence="4 8" id="KW-1133">Transmembrane helix</keyword>
<feature type="compositionally biased region" description="Polar residues" evidence="7">
    <location>
        <begin position="487"/>
        <end position="497"/>
    </location>
</feature>
<dbReference type="InterPro" id="IPR003838">
    <property type="entry name" value="ABC3_permease_C"/>
</dbReference>
<evidence type="ECO:0000256" key="7">
    <source>
        <dbReference type="SAM" id="MobiDB-lite"/>
    </source>
</evidence>
<dbReference type="InterPro" id="IPR050250">
    <property type="entry name" value="Macrolide_Exporter_MacB"/>
</dbReference>
<dbReference type="PANTHER" id="PTHR30572">
    <property type="entry name" value="MEMBRANE COMPONENT OF TRANSPORTER-RELATED"/>
    <property type="match status" value="1"/>
</dbReference>
<evidence type="ECO:0000256" key="3">
    <source>
        <dbReference type="ARBA" id="ARBA00022692"/>
    </source>
</evidence>
<feature type="transmembrane region" description="Helical" evidence="8">
    <location>
        <begin position="902"/>
        <end position="925"/>
    </location>
</feature>
<protein>
    <recommendedName>
        <fullName evidence="9">ABC3 transporter permease C-terminal domain-containing protein</fullName>
    </recommendedName>
</protein>
<gene>
    <name evidence="10" type="ORF">GCM10010226_68760</name>
</gene>
<comment type="subcellular location">
    <subcellularLocation>
        <location evidence="1">Cell membrane</location>
        <topology evidence="1">Multi-pass membrane protein</topology>
    </subcellularLocation>
</comment>
<evidence type="ECO:0000256" key="1">
    <source>
        <dbReference type="ARBA" id="ARBA00004651"/>
    </source>
</evidence>
<reference evidence="10" key="1">
    <citation type="journal article" date="2014" name="Int. J. Syst. Evol. Microbiol.">
        <title>Complete genome sequence of Corynebacterium casei LMG S-19264T (=DSM 44701T), isolated from a smear-ripened cheese.</title>
        <authorList>
            <consortium name="US DOE Joint Genome Institute (JGI-PGF)"/>
            <person name="Walter F."/>
            <person name="Albersmeier A."/>
            <person name="Kalinowski J."/>
            <person name="Ruckert C."/>
        </authorList>
    </citation>
    <scope>NUCLEOTIDE SEQUENCE</scope>
    <source>
        <strain evidence="10">JCM 4125</strain>
    </source>
</reference>
<feature type="transmembrane region" description="Helical" evidence="8">
    <location>
        <begin position="818"/>
        <end position="838"/>
    </location>
</feature>
<feature type="domain" description="ABC3 transporter permease C-terminal" evidence="9">
    <location>
        <begin position="630"/>
        <end position="737"/>
    </location>
</feature>
<feature type="transmembrane region" description="Helical" evidence="8">
    <location>
        <begin position="863"/>
        <end position="890"/>
    </location>
</feature>
<dbReference type="AlphaFoldDB" id="A0A918LZV7"/>
<dbReference type="Proteomes" id="UP000646776">
    <property type="component" value="Unassembled WGS sequence"/>
</dbReference>
<feature type="transmembrane region" description="Helical" evidence="8">
    <location>
        <begin position="671"/>
        <end position="698"/>
    </location>
</feature>
<feature type="transmembrane region" description="Helical" evidence="8">
    <location>
        <begin position="710"/>
        <end position="730"/>
    </location>
</feature>
<dbReference type="GO" id="GO:0005886">
    <property type="term" value="C:plasma membrane"/>
    <property type="evidence" value="ECO:0007669"/>
    <property type="project" value="UniProtKB-SubCell"/>
</dbReference>
<proteinExistence type="inferred from homology"/>
<keyword evidence="2" id="KW-1003">Cell membrane</keyword>
<feature type="compositionally biased region" description="Basic and acidic residues" evidence="7">
    <location>
        <begin position="498"/>
        <end position="512"/>
    </location>
</feature>
<evidence type="ECO:0000256" key="6">
    <source>
        <dbReference type="ARBA" id="ARBA00038076"/>
    </source>
</evidence>
<evidence type="ECO:0000256" key="2">
    <source>
        <dbReference type="ARBA" id="ARBA00022475"/>
    </source>
</evidence>
<feature type="transmembrane region" description="Helical" evidence="8">
    <location>
        <begin position="629"/>
        <end position="651"/>
    </location>
</feature>
<keyword evidence="5 8" id="KW-0472">Membrane</keyword>
<comment type="similarity">
    <text evidence="6">Belongs to the ABC-4 integral membrane protein family.</text>
</comment>
<keyword evidence="3 8" id="KW-0812">Transmembrane</keyword>
<evidence type="ECO:0000256" key="5">
    <source>
        <dbReference type="ARBA" id="ARBA00023136"/>
    </source>
</evidence>
<evidence type="ECO:0000256" key="8">
    <source>
        <dbReference type="SAM" id="Phobius"/>
    </source>
</evidence>
<evidence type="ECO:0000256" key="4">
    <source>
        <dbReference type="ARBA" id="ARBA00022989"/>
    </source>
</evidence>
<evidence type="ECO:0000313" key="11">
    <source>
        <dbReference type="Proteomes" id="UP000646776"/>
    </source>
</evidence>